<organism evidence="2 3">
    <name type="scientific">Collybiopsis luxurians FD-317 M1</name>
    <dbReference type="NCBI Taxonomy" id="944289"/>
    <lineage>
        <taxon>Eukaryota</taxon>
        <taxon>Fungi</taxon>
        <taxon>Dikarya</taxon>
        <taxon>Basidiomycota</taxon>
        <taxon>Agaricomycotina</taxon>
        <taxon>Agaricomycetes</taxon>
        <taxon>Agaricomycetidae</taxon>
        <taxon>Agaricales</taxon>
        <taxon>Marasmiineae</taxon>
        <taxon>Omphalotaceae</taxon>
        <taxon>Collybiopsis</taxon>
        <taxon>Collybiopsis luxurians</taxon>
    </lineage>
</organism>
<reference evidence="2 3" key="1">
    <citation type="submission" date="2014-04" db="EMBL/GenBank/DDBJ databases">
        <title>Evolutionary Origins and Diversification of the Mycorrhizal Mutualists.</title>
        <authorList>
            <consortium name="DOE Joint Genome Institute"/>
            <consortium name="Mycorrhizal Genomics Consortium"/>
            <person name="Kohler A."/>
            <person name="Kuo A."/>
            <person name="Nagy L.G."/>
            <person name="Floudas D."/>
            <person name="Copeland A."/>
            <person name="Barry K.W."/>
            <person name="Cichocki N."/>
            <person name="Veneault-Fourrey C."/>
            <person name="LaButti K."/>
            <person name="Lindquist E.A."/>
            <person name="Lipzen A."/>
            <person name="Lundell T."/>
            <person name="Morin E."/>
            <person name="Murat C."/>
            <person name="Riley R."/>
            <person name="Ohm R."/>
            <person name="Sun H."/>
            <person name="Tunlid A."/>
            <person name="Henrissat B."/>
            <person name="Grigoriev I.V."/>
            <person name="Hibbett D.S."/>
            <person name="Martin F."/>
        </authorList>
    </citation>
    <scope>NUCLEOTIDE SEQUENCE [LARGE SCALE GENOMIC DNA]</scope>
    <source>
        <strain evidence="2 3">FD-317 M1</strain>
    </source>
</reference>
<gene>
    <name evidence="2" type="ORF">GYMLUDRAFT_63600</name>
</gene>
<dbReference type="PANTHER" id="PTHR46579">
    <property type="entry name" value="F5/8 TYPE C DOMAIN-CONTAINING PROTEIN-RELATED"/>
    <property type="match status" value="1"/>
</dbReference>
<feature type="region of interest" description="Disordered" evidence="1">
    <location>
        <begin position="43"/>
        <end position="66"/>
    </location>
</feature>
<sequence>MVLPCLTAGPLDKVDNADQADLNIVGVGNLDVAMDELVYATGDPPASTNAQSMDTGSGSLTSKGNNIGGGASLSNPILSDSVQQAAVTNEDMLDEGEDPDPDSDLLLNIEHGIDWGAEMDDNDDNEIDFEQELNCSLLVDDLIDEIFERELADTSYVLSESDITLLCHFALKIGTHMTNKAFAKLTYAFPDGNVDSWKMTKAHAASLCQFTPERYDCCVNSCVCYVGPHKKETQCPHCEEPQFCPNTKCPRKQFKYLPIVPQLCAFYKSMSMIDKVKYCALYQPSVDGSINDVMDSKHCQRLCKHVIPGPKKLKDFNSFIWPLVRELLKLAHGVHVFDIERHEFFTLHAYLVLIFGDIPAVSMVMNIKGHNGVCPCCMCNIHGVRAPDSRVYYVPLDHQNFPDSPFSYDPQNLPLCTDDEMKKQAEEVQFASSTAQSNSLAIEYGIKGTSVLSVLPSLSFPTSFPYDFMHLIFENILKTLVLLWTGDFKGLDEGTGSYHFMPKVWEAIGTAMAAYGTDDKQATTADSWSFWLLHLSSILLESKFQSNIYYQHFLDLSVIIEKCMQFEIPYTEVKSIQEMCSKWVTDFERLYFQYDPECVSTCPLTVHGLLHVPDAIEIGPVWMHWAFPIECFCGWLQPAIKSRQYPFAAIDNYLIAQAQLSQIKLIYNVHKELSLKPPSKEAPRGSFISPDYPTCILLPPQCPSSSISQSLKDKIIICLATQFNANLATVQCHIWEDDMVKWGKVCCLDGGDDMNASTLVPFSEDRRDVTFVRMSDISLAIFWGANSLPQYDMLVDLNARRQTAAPCFEKQIFFGQLENIIVVTVPATTALGLESDTLFILAAIQKCKVVGSNARGVHYYEQMGGLEVVDITVVQCLVGRVKAVNDGRIFIIDRSDTLQASFYVPGE</sequence>
<dbReference type="OrthoDB" id="6613063at2759"/>
<accession>A0A0D0BVN1</accession>
<dbReference type="Pfam" id="PF02992">
    <property type="entry name" value="Transposase_21"/>
    <property type="match status" value="1"/>
</dbReference>
<dbReference type="PANTHER" id="PTHR46579:SF1">
    <property type="entry name" value="F5_8 TYPE C DOMAIN-CONTAINING PROTEIN"/>
    <property type="match status" value="1"/>
</dbReference>
<evidence type="ECO:0000256" key="1">
    <source>
        <dbReference type="SAM" id="MobiDB-lite"/>
    </source>
</evidence>
<protein>
    <submittedName>
        <fullName evidence="2">Uncharacterized protein</fullName>
    </submittedName>
</protein>
<proteinExistence type="predicted"/>
<dbReference type="AlphaFoldDB" id="A0A0D0BVN1"/>
<feature type="compositionally biased region" description="Polar residues" evidence="1">
    <location>
        <begin position="46"/>
        <end position="65"/>
    </location>
</feature>
<dbReference type="EMBL" id="KN834825">
    <property type="protein sequence ID" value="KIK53729.1"/>
    <property type="molecule type" value="Genomic_DNA"/>
</dbReference>
<dbReference type="Proteomes" id="UP000053593">
    <property type="component" value="Unassembled WGS sequence"/>
</dbReference>
<keyword evidence="3" id="KW-1185">Reference proteome</keyword>
<dbReference type="HOGENOM" id="CLU_009141_0_0_1"/>
<evidence type="ECO:0000313" key="3">
    <source>
        <dbReference type="Proteomes" id="UP000053593"/>
    </source>
</evidence>
<dbReference type="InterPro" id="IPR004242">
    <property type="entry name" value="Transposase_21"/>
</dbReference>
<name>A0A0D0BVN1_9AGAR</name>
<evidence type="ECO:0000313" key="2">
    <source>
        <dbReference type="EMBL" id="KIK53729.1"/>
    </source>
</evidence>